<proteinExistence type="predicted"/>
<keyword evidence="3" id="KW-1185">Reference proteome</keyword>
<feature type="region of interest" description="Disordered" evidence="1">
    <location>
        <begin position="92"/>
        <end position="111"/>
    </location>
</feature>
<dbReference type="Gramene" id="RZC62096">
    <property type="protein sequence ID" value="RZC62096"/>
    <property type="gene ID" value="C5167_023873"/>
</dbReference>
<dbReference type="Proteomes" id="UP000316621">
    <property type="component" value="Chromosome 5"/>
</dbReference>
<dbReference type="EMBL" id="CM010719">
    <property type="protein sequence ID" value="RZC62096.1"/>
    <property type="molecule type" value="Genomic_DNA"/>
</dbReference>
<evidence type="ECO:0000313" key="3">
    <source>
        <dbReference type="Proteomes" id="UP000316621"/>
    </source>
</evidence>
<sequence length="152" mass="17470">MKKMKLMVRNYKKKIEFVSELKAMTETVLLRQGMNCRRSLVSPSPRKMSASPCHALLQAFLNKVEEFAETLVSKLDRSWKKGICKTYRMQNSHTVEDNGEEHEEHGTQEEEDVDVDVDSIDGAIVTILFDNGYSHGGNDFQMNRETEELKPD</sequence>
<reference evidence="2 3" key="1">
    <citation type="journal article" date="2018" name="Science">
        <title>The opium poppy genome and morphinan production.</title>
        <authorList>
            <person name="Guo L."/>
            <person name="Winzer T."/>
            <person name="Yang X."/>
            <person name="Li Y."/>
            <person name="Ning Z."/>
            <person name="He Z."/>
            <person name="Teodor R."/>
            <person name="Lu Y."/>
            <person name="Bowser T.A."/>
            <person name="Graham I.A."/>
            <person name="Ye K."/>
        </authorList>
    </citation>
    <scope>NUCLEOTIDE SEQUENCE [LARGE SCALE GENOMIC DNA]</scope>
    <source>
        <strain evidence="3">cv. HN1</strain>
        <tissue evidence="2">Leaves</tissue>
    </source>
</reference>
<name>A0A4Y7JNG0_PAPSO</name>
<accession>A0A4Y7JNG0</accession>
<gene>
    <name evidence="2" type="ORF">C5167_023873</name>
</gene>
<evidence type="ECO:0000256" key="1">
    <source>
        <dbReference type="SAM" id="MobiDB-lite"/>
    </source>
</evidence>
<dbReference type="AlphaFoldDB" id="A0A4Y7JNG0"/>
<organism evidence="2 3">
    <name type="scientific">Papaver somniferum</name>
    <name type="common">Opium poppy</name>
    <dbReference type="NCBI Taxonomy" id="3469"/>
    <lineage>
        <taxon>Eukaryota</taxon>
        <taxon>Viridiplantae</taxon>
        <taxon>Streptophyta</taxon>
        <taxon>Embryophyta</taxon>
        <taxon>Tracheophyta</taxon>
        <taxon>Spermatophyta</taxon>
        <taxon>Magnoliopsida</taxon>
        <taxon>Ranunculales</taxon>
        <taxon>Papaveraceae</taxon>
        <taxon>Papaveroideae</taxon>
        <taxon>Papaver</taxon>
    </lineage>
</organism>
<evidence type="ECO:0000313" key="2">
    <source>
        <dbReference type="EMBL" id="RZC62096.1"/>
    </source>
</evidence>
<protein>
    <submittedName>
        <fullName evidence="2">Uncharacterized protein</fullName>
    </submittedName>
</protein>